<sequence>GIPTILANSKNLPHREVVSVHPLLLIESAEKLNNWLLQLEKVVERRKIEASLKIISSNSIPVTLGL</sequence>
<evidence type="ECO:0000313" key="1">
    <source>
        <dbReference type="EMBL" id="KAL3592230.1"/>
    </source>
</evidence>
<feature type="non-terminal residue" evidence="1">
    <location>
        <position position="1"/>
    </location>
</feature>
<dbReference type="Proteomes" id="UP000309997">
    <property type="component" value="Unassembled WGS sequence"/>
</dbReference>
<accession>A0ACC4CCC2</accession>
<reference evidence="1 2" key="1">
    <citation type="journal article" date="2024" name="Plant Biotechnol. J.">
        <title>Genome and CRISPR/Cas9 system of a widespread forest tree (Populus alba) in the world.</title>
        <authorList>
            <person name="Liu Y.J."/>
            <person name="Jiang P.F."/>
            <person name="Han X.M."/>
            <person name="Li X.Y."/>
            <person name="Wang H.M."/>
            <person name="Wang Y.J."/>
            <person name="Wang X.X."/>
            <person name="Zeng Q.Y."/>
        </authorList>
    </citation>
    <scope>NUCLEOTIDE SEQUENCE [LARGE SCALE GENOMIC DNA]</scope>
    <source>
        <strain evidence="2">cv. PAL-ZL1</strain>
    </source>
</reference>
<feature type="non-terminal residue" evidence="1">
    <location>
        <position position="66"/>
    </location>
</feature>
<dbReference type="EMBL" id="RCHU02000005">
    <property type="protein sequence ID" value="KAL3592230.1"/>
    <property type="molecule type" value="Genomic_DNA"/>
</dbReference>
<protein>
    <submittedName>
        <fullName evidence="1">Uncharacterized protein</fullName>
    </submittedName>
</protein>
<gene>
    <name evidence="1" type="ORF">D5086_010870</name>
</gene>
<comment type="caution">
    <text evidence="1">The sequence shown here is derived from an EMBL/GenBank/DDBJ whole genome shotgun (WGS) entry which is preliminary data.</text>
</comment>
<organism evidence="1 2">
    <name type="scientific">Populus alba</name>
    <name type="common">White poplar</name>
    <dbReference type="NCBI Taxonomy" id="43335"/>
    <lineage>
        <taxon>Eukaryota</taxon>
        <taxon>Viridiplantae</taxon>
        <taxon>Streptophyta</taxon>
        <taxon>Embryophyta</taxon>
        <taxon>Tracheophyta</taxon>
        <taxon>Spermatophyta</taxon>
        <taxon>Magnoliopsida</taxon>
        <taxon>eudicotyledons</taxon>
        <taxon>Gunneridae</taxon>
        <taxon>Pentapetalae</taxon>
        <taxon>rosids</taxon>
        <taxon>fabids</taxon>
        <taxon>Malpighiales</taxon>
        <taxon>Salicaceae</taxon>
        <taxon>Saliceae</taxon>
        <taxon>Populus</taxon>
    </lineage>
</organism>
<evidence type="ECO:0000313" key="2">
    <source>
        <dbReference type="Proteomes" id="UP000309997"/>
    </source>
</evidence>
<name>A0ACC4CCC2_POPAL</name>
<proteinExistence type="predicted"/>
<keyword evidence="2" id="KW-1185">Reference proteome</keyword>